<dbReference type="PROSITE" id="PS51257">
    <property type="entry name" value="PROKAR_LIPOPROTEIN"/>
    <property type="match status" value="1"/>
</dbReference>
<dbReference type="OrthoDB" id="5381491at2"/>
<dbReference type="AlphaFoldDB" id="A0A3E1Y353"/>
<dbReference type="EMBL" id="QPMM01000016">
    <property type="protein sequence ID" value="RFS19108.1"/>
    <property type="molecule type" value="Genomic_DNA"/>
</dbReference>
<evidence type="ECO:0000256" key="1">
    <source>
        <dbReference type="SAM" id="Phobius"/>
    </source>
</evidence>
<protein>
    <submittedName>
        <fullName evidence="3">DUF4349 domain-containing protein</fullName>
    </submittedName>
</protein>
<reference evidence="3 4" key="1">
    <citation type="submission" date="2018-07" db="EMBL/GenBank/DDBJ databases">
        <title>Chitinophaga K2CV101002-2 sp. nov., isolated from a monsoon evergreen broad-leaved forest soil.</title>
        <authorList>
            <person name="Lv Y."/>
        </authorList>
    </citation>
    <scope>NUCLEOTIDE SEQUENCE [LARGE SCALE GENOMIC DNA]</scope>
    <source>
        <strain evidence="3 4">GDMCC 1.1288</strain>
    </source>
</reference>
<proteinExistence type="predicted"/>
<keyword evidence="1" id="KW-0812">Transmembrane</keyword>
<dbReference type="RefSeq" id="WP_116978586.1">
    <property type="nucleotide sequence ID" value="NZ_QPMM01000016.1"/>
</dbReference>
<evidence type="ECO:0000259" key="2">
    <source>
        <dbReference type="Pfam" id="PF14257"/>
    </source>
</evidence>
<feature type="transmembrane region" description="Helical" evidence="1">
    <location>
        <begin position="240"/>
        <end position="261"/>
    </location>
</feature>
<feature type="domain" description="DUF4349" evidence="2">
    <location>
        <begin position="57"/>
        <end position="262"/>
    </location>
</feature>
<dbReference type="Proteomes" id="UP000260644">
    <property type="component" value="Unassembled WGS sequence"/>
</dbReference>
<evidence type="ECO:0000313" key="4">
    <source>
        <dbReference type="Proteomes" id="UP000260644"/>
    </source>
</evidence>
<sequence>MNAKIYLIVGILTLTACQHSSSHTSAIAANHAIKMEEIHLPLDAEHETYKQAKAPAKLIRRATLHFTTDQYEKCKHQVLDSIKKFGGYTSDEKENRESYQWRNEVTFKVPSDNLEKSLDALSAIALTVEEKTINSNDVTSEYIDTEARMHAQQALESRYLELLKKAGKVNEMIEIEEKLSEVRGGIESMQSRLKQIDQEVSFSSLRVIYTQTFKNNQVQPGFISKLWDAVKDGWNSLVEFILWLTSGWPYIIVIGFLYIFVRRWRIKRKAKKATIGTN</sequence>
<comment type="caution">
    <text evidence="3">The sequence shown here is derived from an EMBL/GenBank/DDBJ whole genome shotgun (WGS) entry which is preliminary data.</text>
</comment>
<keyword evidence="1" id="KW-0472">Membrane</keyword>
<keyword evidence="4" id="KW-1185">Reference proteome</keyword>
<keyword evidence="1" id="KW-1133">Transmembrane helix</keyword>
<name>A0A3E1Y353_9BACT</name>
<accession>A0A3E1Y353</accession>
<dbReference type="InterPro" id="IPR025645">
    <property type="entry name" value="DUF4349"/>
</dbReference>
<evidence type="ECO:0000313" key="3">
    <source>
        <dbReference type="EMBL" id="RFS19108.1"/>
    </source>
</evidence>
<organism evidence="3 4">
    <name type="scientific">Chitinophaga silvatica</name>
    <dbReference type="NCBI Taxonomy" id="2282649"/>
    <lineage>
        <taxon>Bacteria</taxon>
        <taxon>Pseudomonadati</taxon>
        <taxon>Bacteroidota</taxon>
        <taxon>Chitinophagia</taxon>
        <taxon>Chitinophagales</taxon>
        <taxon>Chitinophagaceae</taxon>
        <taxon>Chitinophaga</taxon>
    </lineage>
</organism>
<dbReference type="Pfam" id="PF14257">
    <property type="entry name" value="DUF4349"/>
    <property type="match status" value="1"/>
</dbReference>
<gene>
    <name evidence="3" type="ORF">DVR12_25205</name>
</gene>